<evidence type="ECO:0000256" key="1">
    <source>
        <dbReference type="SAM" id="Phobius"/>
    </source>
</evidence>
<protein>
    <submittedName>
        <fullName evidence="2">Uncharacterized protein</fullName>
    </submittedName>
</protein>
<dbReference type="Proteomes" id="UP000059074">
    <property type="component" value="Unassembled WGS sequence"/>
</dbReference>
<comment type="caution">
    <text evidence="2">The sequence shown here is derived from an EMBL/GenBank/DDBJ whole genome shotgun (WGS) entry which is preliminary data.</text>
</comment>
<keyword evidence="1" id="KW-1133">Transmembrane helix</keyword>
<evidence type="ECO:0000313" key="3">
    <source>
        <dbReference type="Proteomes" id="UP000059074"/>
    </source>
</evidence>
<accession>A0A109BDW4</accession>
<dbReference type="EMBL" id="LMTR01000067">
    <property type="protein sequence ID" value="KWT67008.1"/>
    <property type="molecule type" value="Genomic_DNA"/>
</dbReference>
<evidence type="ECO:0000313" key="2">
    <source>
        <dbReference type="EMBL" id="KWT67008.1"/>
    </source>
</evidence>
<feature type="transmembrane region" description="Helical" evidence="1">
    <location>
        <begin position="7"/>
        <end position="24"/>
    </location>
</feature>
<dbReference type="STRING" id="121290.APY04_2131"/>
<keyword evidence="1" id="KW-0812">Transmembrane</keyword>
<sequence>MTGLMALIVGYLVGAVGGYFLVLATTSNTHDAQVEAATSAAFSIGPAVAVFALISALPLLRRRH</sequence>
<proteinExistence type="predicted"/>
<reference evidence="2 3" key="1">
    <citation type="submission" date="2015-10" db="EMBL/GenBank/DDBJ databases">
        <title>Transcriptomic analysis of a linuron degrading triple-species bacterial consortium.</title>
        <authorList>
            <person name="Albers P."/>
        </authorList>
    </citation>
    <scope>NUCLEOTIDE SEQUENCE [LARGE SCALE GENOMIC DNA]</scope>
    <source>
        <strain evidence="2 3">WDL6</strain>
    </source>
</reference>
<name>A0A109BDW4_HYPSL</name>
<keyword evidence="3" id="KW-1185">Reference proteome</keyword>
<dbReference type="AlphaFoldDB" id="A0A109BDW4"/>
<gene>
    <name evidence="2" type="ORF">APY04_2131</name>
</gene>
<feature type="transmembrane region" description="Helical" evidence="1">
    <location>
        <begin position="36"/>
        <end position="60"/>
    </location>
</feature>
<dbReference type="PATRIC" id="fig|121290.4.peg.1906"/>
<keyword evidence="1" id="KW-0472">Membrane</keyword>
<organism evidence="2 3">
    <name type="scientific">Hyphomicrobium sulfonivorans</name>
    <dbReference type="NCBI Taxonomy" id="121290"/>
    <lineage>
        <taxon>Bacteria</taxon>
        <taxon>Pseudomonadati</taxon>
        <taxon>Pseudomonadota</taxon>
        <taxon>Alphaproteobacteria</taxon>
        <taxon>Hyphomicrobiales</taxon>
        <taxon>Hyphomicrobiaceae</taxon>
        <taxon>Hyphomicrobium</taxon>
    </lineage>
</organism>